<protein>
    <submittedName>
        <fullName evidence="2">Type IV toxin-antitoxin system AbiEi family antitoxin domain-containing protein</fullName>
    </submittedName>
</protein>
<sequence length="365" mass="40651">MEERLARLIAGRQGAFRAAEARTAGYSSEEVRARLASGRWLALRRGVYVDSHLAERAVHDEVRWHLLVAEGVAAAASERLTFSHGTAVRFHGLAHLRDTGSQVHITRAKRTDIHGLIANGIDLHVAGLPSHHVMPTPLFDVTTPARTVADMARYSSPRNAIVIGCHALVRRLTTRRAVDQVVRTMTRWPGVRKARVVTELLDARAETAIESLALAIWHEQGLPHPHLQVWAYDSHGFIGIVDGAWIDRGTVYETDGLVKYRELGGDMLTREKLRQERLEQAGLQVRRLTWSELWNGGQLIAVRLKRAFDRAAVSPRPRVRLYVGHPDRSRPVHISPVDETSLTQLGFELAYDGLSTPVGLGKWAG</sequence>
<organism evidence="2 3">
    <name type="scientific">Tenggerimyces flavus</name>
    <dbReference type="NCBI Taxonomy" id="1708749"/>
    <lineage>
        <taxon>Bacteria</taxon>
        <taxon>Bacillati</taxon>
        <taxon>Actinomycetota</taxon>
        <taxon>Actinomycetes</taxon>
        <taxon>Propionibacteriales</taxon>
        <taxon>Nocardioidaceae</taxon>
        <taxon>Tenggerimyces</taxon>
    </lineage>
</organism>
<dbReference type="Pfam" id="PF13338">
    <property type="entry name" value="AbiEi_4"/>
    <property type="match status" value="1"/>
</dbReference>
<feature type="domain" description="AbiEi antitoxin N-terminal" evidence="1">
    <location>
        <begin position="3"/>
        <end position="49"/>
    </location>
</feature>
<dbReference type="RefSeq" id="WP_205120698.1">
    <property type="nucleotide sequence ID" value="NZ_JAFBCM010000001.1"/>
</dbReference>
<accession>A0ABV7YBG9</accession>
<evidence type="ECO:0000313" key="3">
    <source>
        <dbReference type="Proteomes" id="UP001595699"/>
    </source>
</evidence>
<gene>
    <name evidence="2" type="ORF">ACFOUW_15035</name>
</gene>
<reference evidence="3" key="1">
    <citation type="journal article" date="2019" name="Int. J. Syst. Evol. Microbiol.">
        <title>The Global Catalogue of Microorganisms (GCM) 10K type strain sequencing project: providing services to taxonomists for standard genome sequencing and annotation.</title>
        <authorList>
            <consortium name="The Broad Institute Genomics Platform"/>
            <consortium name="The Broad Institute Genome Sequencing Center for Infectious Disease"/>
            <person name="Wu L."/>
            <person name="Ma J."/>
        </authorList>
    </citation>
    <scope>NUCLEOTIDE SEQUENCE [LARGE SCALE GENOMIC DNA]</scope>
    <source>
        <strain evidence="3">CGMCC 4.7241</strain>
    </source>
</reference>
<name>A0ABV7YBG9_9ACTN</name>
<dbReference type="InterPro" id="IPR025159">
    <property type="entry name" value="AbiEi_N"/>
</dbReference>
<proteinExistence type="predicted"/>
<evidence type="ECO:0000313" key="2">
    <source>
        <dbReference type="EMBL" id="MFC3762154.1"/>
    </source>
</evidence>
<comment type="caution">
    <text evidence="2">The sequence shown here is derived from an EMBL/GenBank/DDBJ whole genome shotgun (WGS) entry which is preliminary data.</text>
</comment>
<dbReference type="EMBL" id="JBHRZH010000012">
    <property type="protein sequence ID" value="MFC3762154.1"/>
    <property type="molecule type" value="Genomic_DNA"/>
</dbReference>
<keyword evidence="3" id="KW-1185">Reference proteome</keyword>
<evidence type="ECO:0000259" key="1">
    <source>
        <dbReference type="Pfam" id="PF13338"/>
    </source>
</evidence>
<dbReference type="Proteomes" id="UP001595699">
    <property type="component" value="Unassembled WGS sequence"/>
</dbReference>